<dbReference type="InterPro" id="IPR027417">
    <property type="entry name" value="P-loop_NTPase"/>
</dbReference>
<gene>
    <name evidence="1" type="ORF">RR45_GL001439</name>
</gene>
<comment type="caution">
    <text evidence="1">The sequence shown here is derived from an EMBL/GenBank/DDBJ whole genome shotgun (WGS) entry which is preliminary data.</text>
</comment>
<organism evidence="1 2">
    <name type="scientific">Pseudolactococcus chungangensis CAU 28 = DSM 22330</name>
    <dbReference type="NCBI Taxonomy" id="1122154"/>
    <lineage>
        <taxon>Bacteria</taxon>
        <taxon>Bacillati</taxon>
        <taxon>Bacillota</taxon>
        <taxon>Bacilli</taxon>
        <taxon>Lactobacillales</taxon>
        <taxon>Streptococcaceae</taxon>
        <taxon>Pseudolactococcus</taxon>
    </lineage>
</organism>
<dbReference type="NCBIfam" id="NF047389">
    <property type="entry name" value="ATPase_Sll1717"/>
    <property type="match status" value="1"/>
</dbReference>
<sequence>MHLESYKNVSIYLIINFMRRRIMDFRNTDLKDLFGAVAAEDDELKNLEKYFFKNQLFRKAIGKDKLLILKGYKGTGKSALLTMVQDYFYAEKKVCLSIKPDDFPSIKLSNNDNLDLISSWKKDLNDLIIKKAYETFLQEDKPQKKFFNAINAINDIFNLPQYLNADTDGFKKKIAENFNKNREVYVFIDDLERGWNGDENSIHRISSLISALRDLSNSFKGLKFRVSLRSDMYSMLRYDDSNLDKVLPDIFDVKWTRDDLLKILVMRVQHYFGNDIKSEDLDGLTQTELEPYLKDIMKLNFSGKGKWHNRPIHNILLSLIRERPRDLINLCTLAASKAGENNHDLIETKDWETIFQKYSRDRFNDTITEHKYQLSQDGVKQLLNGMKTTKAESKLQKSLYDRDEILLKIKNILEQNNIRKNGTTYKMSSKEGLEFLYSIGFLVARKDESENGYINRVTYDQNQDLVDQNSGYKFEIHPAFRWALNYDPNENILAGFDSEYY</sequence>
<dbReference type="InterPro" id="IPR059206">
    <property type="entry name" value="Sll1717-like"/>
</dbReference>
<accession>A0ABX4I6Z1</accession>
<evidence type="ECO:0008006" key="3">
    <source>
        <dbReference type="Google" id="ProtNLM"/>
    </source>
</evidence>
<reference evidence="1 2" key="1">
    <citation type="submission" date="2014-12" db="EMBL/GenBank/DDBJ databases">
        <title>Draft genome sequences of 10 type strains of Lactococcus.</title>
        <authorList>
            <person name="Sun Z."/>
            <person name="Zhong Z."/>
            <person name="Liu W."/>
            <person name="Zhang W."/>
            <person name="Zhang H."/>
        </authorList>
    </citation>
    <scope>NUCLEOTIDE SEQUENCE [LARGE SCALE GENOMIC DNA]</scope>
    <source>
        <strain evidence="1 2">DSM 22330</strain>
    </source>
</reference>
<dbReference type="EMBL" id="JXJT01000035">
    <property type="protein sequence ID" value="PCR99917.1"/>
    <property type="molecule type" value="Genomic_DNA"/>
</dbReference>
<dbReference type="Proteomes" id="UP000218979">
    <property type="component" value="Unassembled WGS sequence"/>
</dbReference>
<dbReference type="SUPFAM" id="SSF52540">
    <property type="entry name" value="P-loop containing nucleoside triphosphate hydrolases"/>
    <property type="match status" value="1"/>
</dbReference>
<proteinExistence type="predicted"/>
<evidence type="ECO:0000313" key="1">
    <source>
        <dbReference type="EMBL" id="PCR99917.1"/>
    </source>
</evidence>
<evidence type="ECO:0000313" key="2">
    <source>
        <dbReference type="Proteomes" id="UP000218979"/>
    </source>
</evidence>
<keyword evidence="2" id="KW-1185">Reference proteome</keyword>
<name>A0ABX4I6Z1_9LACT</name>
<protein>
    <recommendedName>
        <fullName evidence="3">AAA ATPase domain-containing protein</fullName>
    </recommendedName>
</protein>